<dbReference type="HOGENOM" id="CLU_032903_17_0_2"/>
<evidence type="ECO:0000313" key="4">
    <source>
        <dbReference type="Proteomes" id="UP000011280"/>
    </source>
</evidence>
<gene>
    <name evidence="3" type="ORF">SacRon12I_10070</name>
</gene>
<organism evidence="4">
    <name type="scientific">Sulfolobus acidocaldarius Ron12/I</name>
    <dbReference type="NCBI Taxonomy" id="1028567"/>
    <lineage>
        <taxon>Archaea</taxon>
        <taxon>Thermoproteota</taxon>
        <taxon>Thermoprotei</taxon>
        <taxon>Sulfolobales</taxon>
        <taxon>Sulfolobaceae</taxon>
        <taxon>Sulfolobus</taxon>
    </lineage>
</organism>
<dbReference type="KEGG" id="sacr:SacRon12I_10070"/>
<dbReference type="InterPro" id="IPR010095">
    <property type="entry name" value="Cas12f1-like_TNB"/>
</dbReference>
<dbReference type="AlphaFoldDB" id="M1J0U1"/>
<evidence type="ECO:0000313" key="3">
    <source>
        <dbReference type="EMBL" id="AGE74232.1"/>
    </source>
</evidence>
<evidence type="ECO:0000256" key="1">
    <source>
        <dbReference type="ARBA" id="ARBA00023125"/>
    </source>
</evidence>
<feature type="domain" description="Cas12f1-like TNB" evidence="2">
    <location>
        <begin position="301"/>
        <end position="370"/>
    </location>
</feature>
<evidence type="ECO:0000259" key="2">
    <source>
        <dbReference type="Pfam" id="PF07282"/>
    </source>
</evidence>
<dbReference type="PATRIC" id="fig|1028567.7.peg.2015"/>
<dbReference type="NCBIfam" id="TIGR01766">
    <property type="entry name" value="IS200/IS605 family accessory protein TnpB-like domain"/>
    <property type="match status" value="1"/>
</dbReference>
<dbReference type="EMBL" id="CP002818">
    <property type="protein sequence ID" value="AGE74232.1"/>
    <property type="molecule type" value="Genomic_DNA"/>
</dbReference>
<protein>
    <submittedName>
        <fullName evidence="3">ISC1913-like transposase</fullName>
    </submittedName>
</protein>
<proteinExistence type="predicted"/>
<dbReference type="GO" id="GO:0003677">
    <property type="term" value="F:DNA binding"/>
    <property type="evidence" value="ECO:0007669"/>
    <property type="project" value="UniProtKB-KW"/>
</dbReference>
<accession>M1J0U1</accession>
<name>M1J0U1_9CREN</name>
<dbReference type="Proteomes" id="UP000011280">
    <property type="component" value="Chromosome"/>
</dbReference>
<dbReference type="Pfam" id="PF07282">
    <property type="entry name" value="Cas12f1-like_TNB"/>
    <property type="match status" value="1"/>
</dbReference>
<sequence>MKSDDHLVRTVMLSLKVNSEVYTRLKEVEEEYKQILEDAIDYGLRNNIKSFTRLKAGIYRQERARHPSLPSHYIYTACEDASARLKSFMRRKKEGKTYTDKPELRNVTVHLDDHLWRFSLGEVRIATRKGWVSLKPFFTKLFWKYYNKGWALASESSFKLCKGNVVKLYPVFKKPLPKPYDVKGFIPVDLNEDNVSLLLDGKPLLVETSVKKITLGYAYKRKRISEGRSTKDRDVKRALKSLKERFKKLDIRRKLAKLIVTEALREGKGIVLEDLPKNTPEKMVQDIKDKQLRDRIYKSAFASLKNAIVEKAKEFGVPVLLVNPAYTSSVCPIHECKIIYPPDGSSAPRVGMCEKGREEWHRDVVALYNLLKKAGYVSPMPLGSKESHDPLTVRLGEWLRAKSLHLTLNVNRMMGMTV</sequence>
<reference evidence="3 4" key="1">
    <citation type="journal article" date="2012" name="ISME J.">
        <title>Genomic evidence of rapid, global-scale gene flow in a Sulfolobus species.</title>
        <authorList>
            <person name="Mao D."/>
            <person name="Grogan D."/>
        </authorList>
    </citation>
    <scope>NUCLEOTIDE SEQUENCE [LARGE SCALE GENOMIC DNA]</scope>
    <source>
        <strain evidence="3 4">Ron12/I</strain>
    </source>
</reference>
<keyword evidence="1" id="KW-0238">DNA-binding</keyword>